<dbReference type="AlphaFoldDB" id="A0A0B9G750"/>
<evidence type="ECO:0000313" key="2">
    <source>
        <dbReference type="Proteomes" id="UP000031278"/>
    </source>
</evidence>
<name>A0A0B9G750_9GAMM</name>
<gene>
    <name evidence="1" type="ORF">RJ45_23185</name>
</gene>
<evidence type="ECO:0000313" key="1">
    <source>
        <dbReference type="EMBL" id="KHT60700.1"/>
    </source>
</evidence>
<comment type="caution">
    <text evidence="1">The sequence shown here is derived from an EMBL/GenBank/DDBJ whole genome shotgun (WGS) entry which is preliminary data.</text>
</comment>
<dbReference type="RefSeq" id="WP_039468270.1">
    <property type="nucleotide sequence ID" value="NZ_JWLZ01000206.1"/>
</dbReference>
<dbReference type="PANTHER" id="PTHR40053">
    <property type="entry name" value="SPORULATION-CONTROL PROTEIN SPO0M"/>
    <property type="match status" value="1"/>
</dbReference>
<accession>A0A0B9G750</accession>
<organism evidence="1 2">
    <name type="scientific">Photobacterium gaetbulicola</name>
    <dbReference type="NCBI Taxonomy" id="1295392"/>
    <lineage>
        <taxon>Bacteria</taxon>
        <taxon>Pseudomonadati</taxon>
        <taxon>Pseudomonadota</taxon>
        <taxon>Gammaproteobacteria</taxon>
        <taxon>Vibrionales</taxon>
        <taxon>Vibrionaceae</taxon>
        <taxon>Photobacterium</taxon>
    </lineage>
</organism>
<dbReference type="PANTHER" id="PTHR40053:SF1">
    <property type="entry name" value="SPORULATION-CONTROL PROTEIN SPO0M"/>
    <property type="match status" value="1"/>
</dbReference>
<reference evidence="1 2" key="1">
    <citation type="submission" date="2014-12" db="EMBL/GenBank/DDBJ databases">
        <title>Genome sequencing of Photobacterium gaetbulicola AD005a.</title>
        <authorList>
            <person name="Adrian T.G.S."/>
            <person name="Chan K.G."/>
        </authorList>
    </citation>
    <scope>NUCLEOTIDE SEQUENCE [LARGE SCALE GENOMIC DNA]</scope>
    <source>
        <strain evidence="1 2">AD005a</strain>
    </source>
</reference>
<dbReference type="Pfam" id="PF07070">
    <property type="entry name" value="Spo0M"/>
    <property type="match status" value="1"/>
</dbReference>
<dbReference type="InterPro" id="IPR009776">
    <property type="entry name" value="Spore_0_M"/>
</dbReference>
<dbReference type="EMBL" id="JWLZ01000206">
    <property type="protein sequence ID" value="KHT60700.1"/>
    <property type="molecule type" value="Genomic_DNA"/>
</dbReference>
<proteinExistence type="predicted"/>
<sequence>MSLFRKSLASLGIGSARVDTVLPQGVLIPGEPLAVDVQVHGGKVEQQIDNIHLFLCCRYEDEVETSRGDSQHRKEKITQICRLAEWSLPYSFVIGANEERHFEVSLSLPFNTPITIGDSHVWLETHLDMPLAFDAKDKDLLTVRPDPLLDGVFSALELAGLRIRQVECEAAKGFALPFVQEFEFVPVSGPYHGRWRELEVVVYRDESGLQMWFEIDRRQRGFSGMLAGLLGRGELERYCEIPASLHPQQAGERVLAFLDQTT</sequence>
<dbReference type="Proteomes" id="UP000031278">
    <property type="component" value="Unassembled WGS sequence"/>
</dbReference>
<protein>
    <submittedName>
        <fullName evidence="1">Gram-positive sporulation control protein Spo0M</fullName>
    </submittedName>
</protein>